<organism evidence="2 3">
    <name type="scientific">Corynebacterium flavescens</name>
    <dbReference type="NCBI Taxonomy" id="28028"/>
    <lineage>
        <taxon>Bacteria</taxon>
        <taxon>Bacillati</taxon>
        <taxon>Actinomycetota</taxon>
        <taxon>Actinomycetes</taxon>
        <taxon>Mycobacteriales</taxon>
        <taxon>Corynebacteriaceae</taxon>
        <taxon>Corynebacterium</taxon>
    </lineage>
</organism>
<dbReference type="NCBIfam" id="TIGR03082">
    <property type="entry name" value="Gneg_AbrB_dup"/>
    <property type="match status" value="2"/>
</dbReference>
<comment type="caution">
    <text evidence="2">The sequence shown here is derived from an EMBL/GenBank/DDBJ whole genome shotgun (WGS) entry which is preliminary data.</text>
</comment>
<dbReference type="PANTHER" id="PTHR38457">
    <property type="entry name" value="REGULATOR ABRB-RELATED"/>
    <property type="match status" value="1"/>
</dbReference>
<feature type="transmembrane region" description="Helical" evidence="1">
    <location>
        <begin position="42"/>
        <end position="60"/>
    </location>
</feature>
<dbReference type="Pfam" id="PF05145">
    <property type="entry name" value="AbrB"/>
    <property type="match status" value="1"/>
</dbReference>
<accession>A0AB73B6G3</accession>
<dbReference type="InterPro" id="IPR007820">
    <property type="entry name" value="AbrB_fam"/>
</dbReference>
<dbReference type="Proteomes" id="UP000315353">
    <property type="component" value="Unassembled WGS sequence"/>
</dbReference>
<keyword evidence="1" id="KW-1133">Transmembrane helix</keyword>
<dbReference type="GO" id="GO:0004497">
    <property type="term" value="F:monooxygenase activity"/>
    <property type="evidence" value="ECO:0007669"/>
    <property type="project" value="UniProtKB-KW"/>
</dbReference>
<sequence>MAHCPSSNSMGDILNRVRLGNGISWEIGLAEESHRRPFDRSLALRWAFVVPVSVLLGWLFDRWGVPAAWIIAAIVVSAGVALVTHHEVPVNKHVYSLSRGFIGILAALPLTTMSISSLLGYLPIGIAIALITILVGIGGGVLLHRAQPRAVGRETGILSMLPGGASMMPVLADELGADYRYVALTQYLRLLAVSISLPMVVSFMATPSGGEHLKAADADPHWWMVLIVLLVALVGEPLGKRIHLPVATVMGPLLLTVIISAFLPPDMTMQPIEPFRILAFLSIGWVCGGGLSMQALKSFSKQLPATILYIVLVIGVCAASAVPLVWIMGISYFEAYLATSPGALETVLALSSEGGAGPAVVALQIIRLLLVLGIAGYLPQLISLYDRFRRHRGGNGGSGATEGAD</sequence>
<evidence type="ECO:0000256" key="1">
    <source>
        <dbReference type="SAM" id="Phobius"/>
    </source>
</evidence>
<feature type="transmembrane region" description="Helical" evidence="1">
    <location>
        <begin position="308"/>
        <end position="333"/>
    </location>
</feature>
<name>A0AB73B6G3_CORFL</name>
<proteinExistence type="predicted"/>
<evidence type="ECO:0000313" key="3">
    <source>
        <dbReference type="Proteomes" id="UP000315353"/>
    </source>
</evidence>
<feature type="transmembrane region" description="Helical" evidence="1">
    <location>
        <begin position="221"/>
        <end position="239"/>
    </location>
</feature>
<feature type="transmembrane region" description="Helical" evidence="1">
    <location>
        <begin position="246"/>
        <end position="263"/>
    </location>
</feature>
<feature type="transmembrane region" description="Helical" evidence="1">
    <location>
        <begin position="187"/>
        <end position="209"/>
    </location>
</feature>
<feature type="transmembrane region" description="Helical" evidence="1">
    <location>
        <begin position="96"/>
        <end position="115"/>
    </location>
</feature>
<evidence type="ECO:0000313" key="2">
    <source>
        <dbReference type="EMBL" id="GEB97432.1"/>
    </source>
</evidence>
<reference evidence="2 3" key="1">
    <citation type="submission" date="2019-06" db="EMBL/GenBank/DDBJ databases">
        <title>Whole genome shotgun sequence of Corynebacterium flavescens NBRC 14136.</title>
        <authorList>
            <person name="Hosoyama A."/>
            <person name="Uohara A."/>
            <person name="Ohji S."/>
            <person name="Ichikawa N."/>
        </authorList>
    </citation>
    <scope>NUCLEOTIDE SEQUENCE [LARGE SCALE GENOMIC DNA]</scope>
    <source>
        <strain evidence="2 3">NBRC 14136</strain>
    </source>
</reference>
<dbReference type="EMBL" id="BJNB01000010">
    <property type="protein sequence ID" value="GEB97432.1"/>
    <property type="molecule type" value="Genomic_DNA"/>
</dbReference>
<dbReference type="GO" id="GO:0010468">
    <property type="term" value="P:regulation of gene expression"/>
    <property type="evidence" value="ECO:0007669"/>
    <property type="project" value="InterPro"/>
</dbReference>
<dbReference type="InterPro" id="IPR017516">
    <property type="entry name" value="AbrB_dup"/>
</dbReference>
<keyword evidence="1" id="KW-0472">Membrane</keyword>
<gene>
    <name evidence="2" type="ORF">CFL01nite_09270</name>
</gene>
<keyword evidence="2" id="KW-0503">Monooxygenase</keyword>
<dbReference type="GO" id="GO:0016020">
    <property type="term" value="C:membrane"/>
    <property type="evidence" value="ECO:0007669"/>
    <property type="project" value="InterPro"/>
</dbReference>
<keyword evidence="1" id="KW-0812">Transmembrane</keyword>
<dbReference type="PANTHER" id="PTHR38457:SF1">
    <property type="entry name" value="REGULATOR ABRB-RELATED"/>
    <property type="match status" value="1"/>
</dbReference>
<feature type="transmembrane region" description="Helical" evidence="1">
    <location>
        <begin position="66"/>
        <end position="84"/>
    </location>
</feature>
<feature type="transmembrane region" description="Helical" evidence="1">
    <location>
        <begin position="275"/>
        <end position="296"/>
    </location>
</feature>
<keyword evidence="2" id="KW-0560">Oxidoreductase</keyword>
<feature type="transmembrane region" description="Helical" evidence="1">
    <location>
        <begin position="361"/>
        <end position="382"/>
    </location>
</feature>
<dbReference type="PIRSF" id="PIRSF038991">
    <property type="entry name" value="Protein_AbrB"/>
    <property type="match status" value="1"/>
</dbReference>
<feature type="transmembrane region" description="Helical" evidence="1">
    <location>
        <begin position="121"/>
        <end position="143"/>
    </location>
</feature>
<dbReference type="AlphaFoldDB" id="A0AB73B6G3"/>
<protein>
    <submittedName>
        <fullName evidence="2">Ammonia monooxygenase</fullName>
    </submittedName>
</protein>